<dbReference type="Pfam" id="PF13563">
    <property type="entry name" value="2_5_RNA_ligase2"/>
    <property type="match status" value="1"/>
</dbReference>
<dbReference type="STRING" id="2004952.A0A2C5Z7F7"/>
<dbReference type="GO" id="GO:0005634">
    <property type="term" value="C:nucleus"/>
    <property type="evidence" value="ECO:0007669"/>
    <property type="project" value="TreeGrafter"/>
</dbReference>
<dbReference type="PANTHER" id="PTHR10682:SF23">
    <property type="entry name" value="POLYNUCLEOTIDE ADENYLYLTRANSFERASE"/>
    <property type="match status" value="1"/>
</dbReference>
<organism evidence="2 3">
    <name type="scientific">Ophiocordyceps camponoti-rufipedis</name>
    <dbReference type="NCBI Taxonomy" id="2004952"/>
    <lineage>
        <taxon>Eukaryota</taxon>
        <taxon>Fungi</taxon>
        <taxon>Dikarya</taxon>
        <taxon>Ascomycota</taxon>
        <taxon>Pezizomycotina</taxon>
        <taxon>Sordariomycetes</taxon>
        <taxon>Hypocreomycetidae</taxon>
        <taxon>Hypocreales</taxon>
        <taxon>Ophiocordycipitaceae</taxon>
        <taxon>Ophiocordyceps</taxon>
    </lineage>
</organism>
<dbReference type="Gene3D" id="3.90.1140.10">
    <property type="entry name" value="Cyclic phosphodiesterase"/>
    <property type="match status" value="1"/>
</dbReference>
<protein>
    <recommendedName>
        <fullName evidence="4">Polynucleotide adenylyltransferase</fullName>
    </recommendedName>
</protein>
<feature type="region of interest" description="Disordered" evidence="1">
    <location>
        <begin position="868"/>
        <end position="890"/>
    </location>
</feature>
<dbReference type="InterPro" id="IPR036691">
    <property type="entry name" value="Endo/exonu/phosph_ase_sf"/>
</dbReference>
<dbReference type="SUPFAM" id="SSF55144">
    <property type="entry name" value="LigT-like"/>
    <property type="match status" value="1"/>
</dbReference>
<proteinExistence type="predicted"/>
<evidence type="ECO:0000256" key="1">
    <source>
        <dbReference type="SAM" id="MobiDB-lite"/>
    </source>
</evidence>
<name>A0A2C5Z7F7_9HYPO</name>
<sequence>MDSSSLIPSYDTALCLIPPRTHPLWPAVQRIRSLRDKASARWPPHINVVYPFVPPAALPEASRLLLRLRLRPLAVNLTDVGSFARRRAGDSTVFLRPEETADISRIRTLVRHALGWPDEETAFQPHLTVAQGLGGCPETLMNEARSLTPFGLDVSCLYIMVRESSAGGGPGRMNLWARLHLDSGQEDSMLDYGLVSEPKETYHHQNDTWSPVTRPSQHVEQPDRLVLASYNVSTEPDQDSSRYAALVANILSVNATADVLVLHDVTESFLLYLSGSSDICARYPYSTHGLVRDSLQQGPLPSILALSRFPFTWIRVHWDEAHRSMAVLEFHTLQVQRGEPQKPLIVAALTLTPDSDDEALASRRCQLQRLLSHLTSKYPHHPLLIASHLNTNPSEDEIDLEADNEIHTIIRQADLKDVWLLSRLGPGESSSLATGLTPASELREGEEGATFDPSTNTLAAPAEARPRRYHRILTNANLALKPAAYNLFGRSLPAASPHWGVRCLFSRESGSDQPGPEAGMIPIHVCKAQQFIQATDGMKAALAVRGYLPTRSDEQQQWQAFNLLERVIGCQPTGTQLSIIPVGSFGLGVSTPSSHVDCLCVASMSPGVFFTMATQRLKSASTDDIAVLRRVRSASGTMLELQVQDIRFNLWYCTAPSIAASYPEVMKRPSSDPAFSLPPQTLANLKPLLDLSYLRRSIPDMAAFRLAHLLIRAWTESRGLHGSRFGFLGGFQITSLLVPVCKSLAMDCGIVRASDIVRTFFKHYAGFKWGEDMVYDPFYHKRLAYLRTSREPLCLLGWHGPRLNSAVYSLESRLPALLLGSERNLPIVGMRLWPDRLILQQTASQNPHHSGEYTGYYLIGLYQRGDSLSDQQPQDLSATTKPAATSQPSK</sequence>
<dbReference type="EMBL" id="NJES01000223">
    <property type="protein sequence ID" value="PHH75314.1"/>
    <property type="molecule type" value="Genomic_DNA"/>
</dbReference>
<comment type="caution">
    <text evidence="2">The sequence shown here is derived from an EMBL/GenBank/DDBJ whole genome shotgun (WGS) entry which is preliminary data.</text>
</comment>
<reference evidence="2 3" key="1">
    <citation type="submission" date="2017-06" db="EMBL/GenBank/DDBJ databases">
        <title>Ant-infecting Ophiocordyceps genomes reveal a high diversity of potential behavioral manipulation genes and a possible major role for enterotoxins.</title>
        <authorList>
            <person name="De Bekker C."/>
            <person name="Evans H.C."/>
            <person name="Brachmann A."/>
            <person name="Hughes D.P."/>
        </authorList>
    </citation>
    <scope>NUCLEOTIDE SEQUENCE [LARGE SCALE GENOMIC DNA]</scope>
    <source>
        <strain evidence="2 3">Map16</strain>
    </source>
</reference>
<dbReference type="GO" id="GO:1990817">
    <property type="term" value="F:poly(A) RNA polymerase activity"/>
    <property type="evidence" value="ECO:0007669"/>
    <property type="project" value="TreeGrafter"/>
</dbReference>
<dbReference type="SUPFAM" id="SSF81631">
    <property type="entry name" value="PAP/OAS1 substrate-binding domain"/>
    <property type="match status" value="1"/>
</dbReference>
<gene>
    <name evidence="2" type="ORF">CDD80_2470</name>
</gene>
<dbReference type="Gene3D" id="1.10.1410.10">
    <property type="match status" value="1"/>
</dbReference>
<dbReference type="Gene3D" id="3.60.10.10">
    <property type="entry name" value="Endonuclease/exonuclease/phosphatase"/>
    <property type="match status" value="1"/>
</dbReference>
<accession>A0A2C5Z7F7</accession>
<keyword evidence="3" id="KW-1185">Reference proteome</keyword>
<evidence type="ECO:0000313" key="2">
    <source>
        <dbReference type="EMBL" id="PHH75314.1"/>
    </source>
</evidence>
<dbReference type="AlphaFoldDB" id="A0A2C5Z7F7"/>
<dbReference type="SUPFAM" id="SSF56219">
    <property type="entry name" value="DNase I-like"/>
    <property type="match status" value="1"/>
</dbReference>
<dbReference type="InterPro" id="IPR009097">
    <property type="entry name" value="Cyclic_Pdiesterase"/>
</dbReference>
<evidence type="ECO:0000313" key="3">
    <source>
        <dbReference type="Proteomes" id="UP000226431"/>
    </source>
</evidence>
<evidence type="ECO:0008006" key="4">
    <source>
        <dbReference type="Google" id="ProtNLM"/>
    </source>
</evidence>
<dbReference type="Proteomes" id="UP000226431">
    <property type="component" value="Unassembled WGS sequence"/>
</dbReference>
<dbReference type="OrthoDB" id="10263155at2759"/>
<dbReference type="PANTHER" id="PTHR10682">
    <property type="entry name" value="POLY A POLYMERASE"/>
    <property type="match status" value="1"/>
</dbReference>